<name>A0A7S3F1M8_9EUKA</name>
<feature type="compositionally biased region" description="Basic and acidic residues" evidence="1">
    <location>
        <begin position="20"/>
        <end position="37"/>
    </location>
</feature>
<evidence type="ECO:0000313" key="2">
    <source>
        <dbReference type="EMBL" id="CAE0121503.1"/>
    </source>
</evidence>
<feature type="region of interest" description="Disordered" evidence="1">
    <location>
        <begin position="1"/>
        <end position="65"/>
    </location>
</feature>
<dbReference type="EMBL" id="HBHX01040035">
    <property type="protein sequence ID" value="CAE0121503.1"/>
    <property type="molecule type" value="Transcribed_RNA"/>
</dbReference>
<protein>
    <submittedName>
        <fullName evidence="2">Uncharacterized protein</fullName>
    </submittedName>
</protein>
<organism evidence="2">
    <name type="scientific">Haptolina ericina</name>
    <dbReference type="NCBI Taxonomy" id="156174"/>
    <lineage>
        <taxon>Eukaryota</taxon>
        <taxon>Haptista</taxon>
        <taxon>Haptophyta</taxon>
        <taxon>Prymnesiophyceae</taxon>
        <taxon>Prymnesiales</taxon>
        <taxon>Prymnesiaceae</taxon>
        <taxon>Haptolina</taxon>
    </lineage>
</organism>
<dbReference type="AlphaFoldDB" id="A0A7S3F1M8"/>
<accession>A0A7S3F1M8</accession>
<reference evidence="2" key="1">
    <citation type="submission" date="2021-01" db="EMBL/GenBank/DDBJ databases">
        <authorList>
            <person name="Corre E."/>
            <person name="Pelletier E."/>
            <person name="Niang G."/>
            <person name="Scheremetjew M."/>
            <person name="Finn R."/>
            <person name="Kale V."/>
            <person name="Holt S."/>
            <person name="Cochrane G."/>
            <person name="Meng A."/>
            <person name="Brown T."/>
            <person name="Cohen L."/>
        </authorList>
    </citation>
    <scope>NUCLEOTIDE SEQUENCE</scope>
    <source>
        <strain evidence="2">CCMP281</strain>
    </source>
</reference>
<evidence type="ECO:0000256" key="1">
    <source>
        <dbReference type="SAM" id="MobiDB-lite"/>
    </source>
</evidence>
<proteinExistence type="predicted"/>
<sequence>MPPADARHPFTRISQSDTIARTDDASHARTRHGDHPYGRAALAGKRAVRPRRNIDMPSHPKTCPNTPFAVVLEEVDRTRPPWSGSRRRSLGMPSSINSMKLLHGLESEWRNVASSCSAVGWRRASRATRQ</sequence>
<gene>
    <name evidence="2" type="ORF">HERI1096_LOCUS22204</name>
</gene>